<sequence>MTNPNYWQESIEYLTKTDPQLAKILKQHSQYSITSRGEALETLLRSIVGQQISVKAAASVWKKLTNLIGSIRSENVLSASSENLKSCGLSKQKTQYIINIAEHFKANHIVSHSYWKGRTYLSIYDELITIKGIGPWTVEMFGMFYLLEKDIFPIKDVGIIRAMNRLYGNNNKVLDLDEIIKISDTWKPYRSVACWFLWRSIDSKEVLY</sequence>
<protein>
    <recommendedName>
        <fullName evidence="3">HhH-GPD domain-containing protein</fullName>
    </recommendedName>
</protein>
<dbReference type="InterPro" id="IPR003265">
    <property type="entry name" value="HhH-GPD_domain"/>
</dbReference>
<evidence type="ECO:0000256" key="2">
    <source>
        <dbReference type="ARBA" id="ARBA00023204"/>
    </source>
</evidence>
<dbReference type="GO" id="GO:0005737">
    <property type="term" value="C:cytoplasm"/>
    <property type="evidence" value="ECO:0007669"/>
    <property type="project" value="TreeGrafter"/>
</dbReference>
<dbReference type="AlphaFoldDB" id="A0A382WZX4"/>
<dbReference type="Gene3D" id="1.10.340.30">
    <property type="entry name" value="Hypothetical protein, domain 2"/>
    <property type="match status" value="1"/>
</dbReference>
<keyword evidence="2" id="KW-0234">DNA repair</keyword>
<dbReference type="PANTHER" id="PTHR43003">
    <property type="entry name" value="DNA-3-METHYLADENINE GLYCOSYLASE"/>
    <property type="match status" value="1"/>
</dbReference>
<feature type="domain" description="HhH-GPD" evidence="3">
    <location>
        <begin position="48"/>
        <end position="202"/>
    </location>
</feature>
<dbReference type="PANTHER" id="PTHR43003:SF5">
    <property type="entry name" value="DNA-3-METHYLADENINE GLYCOSYLASE"/>
    <property type="match status" value="1"/>
</dbReference>
<keyword evidence="1" id="KW-0227">DNA damage</keyword>
<dbReference type="GO" id="GO:0006285">
    <property type="term" value="P:base-excision repair, AP site formation"/>
    <property type="evidence" value="ECO:0007669"/>
    <property type="project" value="TreeGrafter"/>
</dbReference>
<dbReference type="GO" id="GO:0032993">
    <property type="term" value="C:protein-DNA complex"/>
    <property type="evidence" value="ECO:0007669"/>
    <property type="project" value="TreeGrafter"/>
</dbReference>
<evidence type="ECO:0000256" key="1">
    <source>
        <dbReference type="ARBA" id="ARBA00022763"/>
    </source>
</evidence>
<dbReference type="GO" id="GO:0032131">
    <property type="term" value="F:alkylated DNA binding"/>
    <property type="evidence" value="ECO:0007669"/>
    <property type="project" value="TreeGrafter"/>
</dbReference>
<dbReference type="CDD" id="cd00056">
    <property type="entry name" value="ENDO3c"/>
    <property type="match status" value="1"/>
</dbReference>
<evidence type="ECO:0000313" key="4">
    <source>
        <dbReference type="EMBL" id="SVD64477.1"/>
    </source>
</evidence>
<dbReference type="SMART" id="SM00478">
    <property type="entry name" value="ENDO3c"/>
    <property type="match status" value="1"/>
</dbReference>
<proteinExistence type="predicted"/>
<accession>A0A382WZX4</accession>
<dbReference type="InterPro" id="IPR051912">
    <property type="entry name" value="Alkylbase_DNA_Glycosylase/TA"/>
</dbReference>
<dbReference type="GO" id="GO:0008725">
    <property type="term" value="F:DNA-3-methyladenine glycosylase activity"/>
    <property type="evidence" value="ECO:0007669"/>
    <property type="project" value="TreeGrafter"/>
</dbReference>
<name>A0A382WZX4_9ZZZZ</name>
<dbReference type="GO" id="GO:0043916">
    <property type="term" value="F:DNA-7-methylguanine glycosylase activity"/>
    <property type="evidence" value="ECO:0007669"/>
    <property type="project" value="TreeGrafter"/>
</dbReference>
<dbReference type="SUPFAM" id="SSF48150">
    <property type="entry name" value="DNA-glycosylase"/>
    <property type="match status" value="1"/>
</dbReference>
<dbReference type="Pfam" id="PF00730">
    <property type="entry name" value="HhH-GPD"/>
    <property type="match status" value="1"/>
</dbReference>
<dbReference type="InterPro" id="IPR011257">
    <property type="entry name" value="DNA_glycosylase"/>
</dbReference>
<dbReference type="EMBL" id="UINC01163916">
    <property type="protein sequence ID" value="SVD64477.1"/>
    <property type="molecule type" value="Genomic_DNA"/>
</dbReference>
<evidence type="ECO:0000259" key="3">
    <source>
        <dbReference type="SMART" id="SM00478"/>
    </source>
</evidence>
<organism evidence="4">
    <name type="scientific">marine metagenome</name>
    <dbReference type="NCBI Taxonomy" id="408172"/>
    <lineage>
        <taxon>unclassified sequences</taxon>
        <taxon>metagenomes</taxon>
        <taxon>ecological metagenomes</taxon>
    </lineage>
</organism>
<dbReference type="Gene3D" id="1.10.1670.40">
    <property type="match status" value="1"/>
</dbReference>
<gene>
    <name evidence="4" type="ORF">METZ01_LOCUS417331</name>
</gene>
<reference evidence="4" key="1">
    <citation type="submission" date="2018-05" db="EMBL/GenBank/DDBJ databases">
        <authorList>
            <person name="Lanie J.A."/>
            <person name="Ng W.-L."/>
            <person name="Kazmierczak K.M."/>
            <person name="Andrzejewski T.M."/>
            <person name="Davidsen T.M."/>
            <person name="Wayne K.J."/>
            <person name="Tettelin H."/>
            <person name="Glass J.I."/>
            <person name="Rusch D."/>
            <person name="Podicherti R."/>
            <person name="Tsui H.-C.T."/>
            <person name="Winkler M.E."/>
        </authorList>
    </citation>
    <scope>NUCLEOTIDE SEQUENCE</scope>
</reference>
<dbReference type="GO" id="GO:0006307">
    <property type="term" value="P:DNA alkylation repair"/>
    <property type="evidence" value="ECO:0007669"/>
    <property type="project" value="TreeGrafter"/>
</dbReference>